<dbReference type="PROSITE" id="PS50090">
    <property type="entry name" value="MYB_LIKE"/>
    <property type="match status" value="1"/>
</dbReference>
<feature type="compositionally biased region" description="Low complexity" evidence="1">
    <location>
        <begin position="221"/>
        <end position="239"/>
    </location>
</feature>
<dbReference type="PANTHER" id="PTHR23246">
    <property type="entry name" value="NEW-GLUE PROTEIN"/>
    <property type="match status" value="1"/>
</dbReference>
<reference evidence="3 4" key="1">
    <citation type="submission" date="2017-04" db="EMBL/GenBank/DDBJ databases">
        <title>Draft genome sequence of Marssonina coronaria NL1: causal agent of apple blotch.</title>
        <authorList>
            <person name="Cheng Q."/>
        </authorList>
    </citation>
    <scope>NUCLEOTIDE SEQUENCE [LARGE SCALE GENOMIC DNA]</scope>
    <source>
        <strain evidence="3 4">NL1</strain>
    </source>
</reference>
<gene>
    <name evidence="3" type="ORF">B2J93_42</name>
</gene>
<keyword evidence="4" id="KW-1185">Reference proteome</keyword>
<dbReference type="Proteomes" id="UP000242519">
    <property type="component" value="Unassembled WGS sequence"/>
</dbReference>
<accession>A0A218Z5H2</accession>
<dbReference type="InterPro" id="IPR001005">
    <property type="entry name" value="SANT/Myb"/>
</dbReference>
<feature type="domain" description="Myb-like" evidence="2">
    <location>
        <begin position="92"/>
        <end position="142"/>
    </location>
</feature>
<dbReference type="STRING" id="503106.A0A218Z5H2"/>
<feature type="compositionally biased region" description="Polar residues" evidence="1">
    <location>
        <begin position="64"/>
        <end position="73"/>
    </location>
</feature>
<dbReference type="OrthoDB" id="4151352at2759"/>
<dbReference type="CDD" id="cd00167">
    <property type="entry name" value="SANT"/>
    <property type="match status" value="1"/>
</dbReference>
<dbReference type="AlphaFoldDB" id="A0A218Z5H2"/>
<sequence>MPKAYRAIRNQGCYRVSPAWTPSPYASISDRVAGPHPYYSSTSGPLAMSQPGYSQGYVPHGGPVQQSLAPQYTSMPPAQSQPHPQPPPPPPSLRSSSGAWAPSDDQTLLAARAQGLNWAPIQSAYFPTKTANACRKRHERLMERRSADDWDGLKLESLAQRYMAMRREIWAGLAAQTGEKWNVVEQKCMSQGLKNLQTAARSCARRERMLPLSPHDPSIPFPLSTPTSTTHPHPSTSSLAPNANFTDDSGYADEAEAEAEPEPEPEPGYESDRSGSYHYHSHSASNGSNASRSLSLSGSGSGGAGMSAMGMGMGMGGGGGGGGYMGVNAGVGVDARFLSQQQQQQQAAGRLPSMDMGIGAIINRGPQPSSGVR</sequence>
<feature type="compositionally biased region" description="Acidic residues" evidence="1">
    <location>
        <begin position="250"/>
        <end position="269"/>
    </location>
</feature>
<dbReference type="InterPro" id="IPR053095">
    <property type="entry name" value="Actin-binding/GATA_Znf"/>
</dbReference>
<evidence type="ECO:0000313" key="4">
    <source>
        <dbReference type="Proteomes" id="UP000242519"/>
    </source>
</evidence>
<organism evidence="3 4">
    <name type="scientific">Diplocarpon coronariae</name>
    <dbReference type="NCBI Taxonomy" id="2795749"/>
    <lineage>
        <taxon>Eukaryota</taxon>
        <taxon>Fungi</taxon>
        <taxon>Dikarya</taxon>
        <taxon>Ascomycota</taxon>
        <taxon>Pezizomycotina</taxon>
        <taxon>Leotiomycetes</taxon>
        <taxon>Helotiales</taxon>
        <taxon>Drepanopezizaceae</taxon>
        <taxon>Diplocarpon</taxon>
    </lineage>
</organism>
<evidence type="ECO:0000256" key="1">
    <source>
        <dbReference type="SAM" id="MobiDB-lite"/>
    </source>
</evidence>
<feature type="region of interest" description="Disordered" evidence="1">
    <location>
        <begin position="50"/>
        <end position="102"/>
    </location>
</feature>
<name>A0A218Z5H2_9HELO</name>
<evidence type="ECO:0000313" key="3">
    <source>
        <dbReference type="EMBL" id="OWP02466.1"/>
    </source>
</evidence>
<dbReference type="PANTHER" id="PTHR23246:SF13">
    <property type="entry name" value="GH12359P"/>
    <property type="match status" value="1"/>
</dbReference>
<protein>
    <recommendedName>
        <fullName evidence="2">Myb-like domain-containing protein</fullName>
    </recommendedName>
</protein>
<comment type="caution">
    <text evidence="3">The sequence shown here is derived from an EMBL/GenBank/DDBJ whole genome shotgun (WGS) entry which is preliminary data.</text>
</comment>
<feature type="region of interest" description="Disordered" evidence="1">
    <location>
        <begin position="210"/>
        <end position="303"/>
    </location>
</feature>
<dbReference type="EMBL" id="MZNU01000230">
    <property type="protein sequence ID" value="OWP02466.1"/>
    <property type="molecule type" value="Genomic_DNA"/>
</dbReference>
<proteinExistence type="predicted"/>
<evidence type="ECO:0000259" key="2">
    <source>
        <dbReference type="PROSITE" id="PS50090"/>
    </source>
</evidence>
<dbReference type="InParanoid" id="A0A218Z5H2"/>
<feature type="compositionally biased region" description="Pro residues" evidence="1">
    <location>
        <begin position="83"/>
        <end position="92"/>
    </location>
</feature>
<feature type="compositionally biased region" description="Low complexity" evidence="1">
    <location>
        <begin position="276"/>
        <end position="298"/>
    </location>
</feature>